<dbReference type="Pfam" id="PF07470">
    <property type="entry name" value="Glyco_hydro_88"/>
    <property type="match status" value="1"/>
</dbReference>
<dbReference type="GO" id="GO:0005975">
    <property type="term" value="P:carbohydrate metabolic process"/>
    <property type="evidence" value="ECO:0007669"/>
    <property type="project" value="InterPro"/>
</dbReference>
<dbReference type="InterPro" id="IPR012341">
    <property type="entry name" value="6hp_glycosidase-like_sf"/>
</dbReference>
<dbReference type="InterPro" id="IPR052043">
    <property type="entry name" value="PolySaccharide_Degr_Enz"/>
</dbReference>
<evidence type="ECO:0000313" key="3">
    <source>
        <dbReference type="Proteomes" id="UP001305702"/>
    </source>
</evidence>
<dbReference type="GO" id="GO:0016787">
    <property type="term" value="F:hydrolase activity"/>
    <property type="evidence" value="ECO:0007669"/>
    <property type="project" value="UniProtKB-KW"/>
</dbReference>
<sequence length="350" mass="39311">MIPIAETAARVYGYMVQDYSGQWGMDREAWDWVPGVGVIAMMEYGETFRRREVLDDLHEWEQRNRAKSAELKVINAIAPFAIYAPLCRHTGDTYYYESSVRAAEWLLREAPRTREGAFEHTVTEEAQFPEQVWADTVFMAVLFLARTARLTGHAEYAKEAVEQSLIHMRLLQDKETDVLFHGWNCITSDHMSAARWTRANAWVAAGIPEIVSEVGGLAPIPDELRIRYERLMKGLIRYQQQDGLWSTVMDHPDYYREASGSAGIACGILRGIRSGWLSSELAEAAGRALPALVERIEADGCLSGVSGGTPVMESVEAYNRIACYPTLYGQGLMLMLLNAFEAAKAEEEGR</sequence>
<dbReference type="InterPro" id="IPR008928">
    <property type="entry name" value="6-hairpin_glycosidase_sf"/>
</dbReference>
<evidence type="ECO:0000313" key="2">
    <source>
        <dbReference type="EMBL" id="WNQ13248.1"/>
    </source>
</evidence>
<keyword evidence="1 2" id="KW-0378">Hydrolase</keyword>
<dbReference type="InterPro" id="IPR010905">
    <property type="entry name" value="Glyco_hydro_88"/>
</dbReference>
<dbReference type="AlphaFoldDB" id="A0AA96LHU1"/>
<name>A0AA96LHU1_9BACL</name>
<dbReference type="KEGG" id="paun:MJA45_09555"/>
<dbReference type="EMBL" id="CP130318">
    <property type="protein sequence ID" value="WNQ13248.1"/>
    <property type="molecule type" value="Genomic_DNA"/>
</dbReference>
<accession>A0AA96LHU1</accession>
<dbReference type="RefSeq" id="WP_315607028.1">
    <property type="nucleotide sequence ID" value="NZ_CP130318.1"/>
</dbReference>
<dbReference type="SUPFAM" id="SSF48208">
    <property type="entry name" value="Six-hairpin glycosidases"/>
    <property type="match status" value="1"/>
</dbReference>
<proteinExistence type="predicted"/>
<gene>
    <name evidence="2" type="ORF">MJA45_09555</name>
</gene>
<dbReference type="PANTHER" id="PTHR33886">
    <property type="entry name" value="UNSATURATED RHAMNOGALACTURONAN HYDROLASE (EUROFUNG)"/>
    <property type="match status" value="1"/>
</dbReference>
<organism evidence="2 3">
    <name type="scientific">Paenibacillus aurantius</name>
    <dbReference type="NCBI Taxonomy" id="2918900"/>
    <lineage>
        <taxon>Bacteria</taxon>
        <taxon>Bacillati</taxon>
        <taxon>Bacillota</taxon>
        <taxon>Bacilli</taxon>
        <taxon>Bacillales</taxon>
        <taxon>Paenibacillaceae</taxon>
        <taxon>Paenibacillus</taxon>
    </lineage>
</organism>
<evidence type="ECO:0000256" key="1">
    <source>
        <dbReference type="ARBA" id="ARBA00022801"/>
    </source>
</evidence>
<dbReference type="PANTHER" id="PTHR33886:SF8">
    <property type="entry name" value="UNSATURATED RHAMNOGALACTURONAN HYDROLASE (EUROFUNG)"/>
    <property type="match status" value="1"/>
</dbReference>
<protein>
    <submittedName>
        <fullName evidence="2">Glycoside hydrolase family 88 protein</fullName>
    </submittedName>
</protein>
<dbReference type="Gene3D" id="1.50.10.10">
    <property type="match status" value="1"/>
</dbReference>
<reference evidence="2 3" key="1">
    <citation type="submission" date="2022-02" db="EMBL/GenBank/DDBJ databases">
        <title>Paenibacillus sp. MBLB1776 Whole Genome Shotgun Sequencing.</title>
        <authorList>
            <person name="Hwang C.Y."/>
            <person name="Cho E.-S."/>
            <person name="Seo M.-J."/>
        </authorList>
    </citation>
    <scope>NUCLEOTIDE SEQUENCE [LARGE SCALE GENOMIC DNA]</scope>
    <source>
        <strain evidence="2 3">MBLB1776</strain>
    </source>
</reference>
<dbReference type="Proteomes" id="UP001305702">
    <property type="component" value="Chromosome"/>
</dbReference>
<keyword evidence="3" id="KW-1185">Reference proteome</keyword>